<accession>A0ACB9XWS9</accession>
<evidence type="ECO:0000313" key="1">
    <source>
        <dbReference type="EMBL" id="KAI4832024.1"/>
    </source>
</evidence>
<evidence type="ECO:0000313" key="2">
    <source>
        <dbReference type="Proteomes" id="UP001057452"/>
    </source>
</evidence>
<gene>
    <name evidence="1" type="ORF">KUCAC02_015008</name>
</gene>
<dbReference type="Proteomes" id="UP001057452">
    <property type="component" value="Chromosome 1"/>
</dbReference>
<reference evidence="1" key="1">
    <citation type="submission" date="2022-05" db="EMBL/GenBank/DDBJ databases">
        <title>Chromosome-level genome of Chaenocephalus aceratus.</title>
        <authorList>
            <person name="Park H."/>
        </authorList>
    </citation>
    <scope>NUCLEOTIDE SEQUENCE</scope>
    <source>
        <strain evidence="1">KU_202001</strain>
    </source>
</reference>
<organism evidence="1 2">
    <name type="scientific">Chaenocephalus aceratus</name>
    <name type="common">Blackfin icefish</name>
    <name type="synonym">Chaenichthys aceratus</name>
    <dbReference type="NCBI Taxonomy" id="36190"/>
    <lineage>
        <taxon>Eukaryota</taxon>
        <taxon>Metazoa</taxon>
        <taxon>Chordata</taxon>
        <taxon>Craniata</taxon>
        <taxon>Vertebrata</taxon>
        <taxon>Euteleostomi</taxon>
        <taxon>Actinopterygii</taxon>
        <taxon>Neopterygii</taxon>
        <taxon>Teleostei</taxon>
        <taxon>Neoteleostei</taxon>
        <taxon>Acanthomorphata</taxon>
        <taxon>Eupercaria</taxon>
        <taxon>Perciformes</taxon>
        <taxon>Notothenioidei</taxon>
        <taxon>Channichthyidae</taxon>
        <taxon>Chaenocephalus</taxon>
    </lineage>
</organism>
<sequence length="562" mass="60922">MEERLRGQLLTGEVEVRRIWFEESSQKLREPELNTQTLSEEPKIIRQNINAEESVFVCEKPATGGSGAAQAVVRPVCERGGAAWTTVERLQLLHNVTFPQVFEARLWEEKERDPHESLSYTHRGRCVPERSFSPGDRKEAAENQRPDGPFYNAELAPHDCSPSAQTHDKVSSGPRTGSCSPSTPAAAASSAPPAPAPSLSPASTAPAAPTASAPPPTTSPYPPSPNCRIREVHCGSQVRLVVIAIRDITKGEEITVDYSLTEWGENLSFRGPASPAQHECISDSENNNNIKKEEEPLSVSAQHRQQQQEYVTPSWSLSPSSSPISHSDASDSDSAEEDNASPRGRAQQRRKKRRNTPSKIKTPHRTLAGRSSLASPNTIPPHNRPLSSSHPPAQSSPPSSSSAKPVFKAPAPHGSITKGISSANTPRGVSIDAMRQTCEHCGRHFRSLGRHLDKHHSHQPEVCSALVERYTQMPRLHPQSTNPPTAHTHSPQDSKSPLSERQSSELPQIGAQDLSMPPPTLTAANQSPASSGRNSTSPVLTPPQGQSAVPVSVLKRSPPLWL</sequence>
<dbReference type="EMBL" id="CM043785">
    <property type="protein sequence ID" value="KAI4832024.1"/>
    <property type="molecule type" value="Genomic_DNA"/>
</dbReference>
<keyword evidence="2" id="KW-1185">Reference proteome</keyword>
<comment type="caution">
    <text evidence="1">The sequence shown here is derived from an EMBL/GenBank/DDBJ whole genome shotgun (WGS) entry which is preliminary data.</text>
</comment>
<proteinExistence type="predicted"/>
<name>A0ACB9XWS9_CHAAC</name>
<protein>
    <submittedName>
        <fullName evidence="1">Uncharacterized protein</fullName>
    </submittedName>
</protein>